<dbReference type="PANTHER" id="PTHR33608:SF14">
    <property type="entry name" value="POSSIBLE CONSERVED SECRETED PROTEIN"/>
    <property type="match status" value="1"/>
</dbReference>
<dbReference type="InterPro" id="IPR002881">
    <property type="entry name" value="DUF58"/>
</dbReference>
<dbReference type="EMBL" id="AUZY01000747">
    <property type="protein sequence ID" value="EQD77527.1"/>
    <property type="molecule type" value="Genomic_DNA"/>
</dbReference>
<dbReference type="PANTHER" id="PTHR33608">
    <property type="entry name" value="BLL2464 PROTEIN"/>
    <property type="match status" value="1"/>
</dbReference>
<accession>T1C670</accession>
<proteinExistence type="predicted"/>
<evidence type="ECO:0000313" key="2">
    <source>
        <dbReference type="EMBL" id="EQD77527.1"/>
    </source>
</evidence>
<gene>
    <name evidence="2" type="ORF">B1B_01013</name>
</gene>
<reference evidence="2" key="1">
    <citation type="submission" date="2013-08" db="EMBL/GenBank/DDBJ databases">
        <authorList>
            <person name="Mendez C."/>
            <person name="Richter M."/>
            <person name="Ferrer M."/>
            <person name="Sanchez J."/>
        </authorList>
    </citation>
    <scope>NUCLEOTIDE SEQUENCE</scope>
</reference>
<name>T1C670_9ZZZZ</name>
<dbReference type="AlphaFoldDB" id="T1C670"/>
<protein>
    <submittedName>
        <fullName evidence="2">Secreted protein containing DUF58</fullName>
    </submittedName>
</protein>
<organism evidence="2">
    <name type="scientific">mine drainage metagenome</name>
    <dbReference type="NCBI Taxonomy" id="410659"/>
    <lineage>
        <taxon>unclassified sequences</taxon>
        <taxon>metagenomes</taxon>
        <taxon>ecological metagenomes</taxon>
    </lineage>
</organism>
<comment type="caution">
    <text evidence="2">The sequence shown here is derived from an EMBL/GenBank/DDBJ whole genome shotgun (WGS) entry which is preliminary data.</text>
</comment>
<feature type="domain" description="DUF58" evidence="1">
    <location>
        <begin position="179"/>
        <end position="284"/>
    </location>
</feature>
<evidence type="ECO:0000259" key="1">
    <source>
        <dbReference type="Pfam" id="PF01882"/>
    </source>
</evidence>
<dbReference type="Pfam" id="PF01882">
    <property type="entry name" value="DUF58"/>
    <property type="match status" value="1"/>
</dbReference>
<sequence>MLGLTGRTPVPLFLALPFLLAPLGAALLGPRRADAVLDWNASGDGVDVTIHGRIVPNEVTLRPRELRLRLDRPPGLLVRAPPRFEYSDDALSFELSWNAHEPLITQIPVPDVLWVDPLGLVERPVRLVAEELSVERYPPEIGRLGRVRLMRTIALPGETRSRTIGSSGEFFGLRIALPSDPPRQINWTATARSGRPWVNEFHLERTGDILVLLDLRPTELGSVADERIAGVARAAAFGIAETFLREKARVGIATYGEFLSAVPLGASRSQRFRIRRTLLDARVSAVAGPSERCAIAMRRYFPAGVTTIVISPLADEEATHLVPHLRRRGFPTVVLSPSPITAVPDPPGASEEDLALVHRLLHLVRRERLAKVWRDAPVIDWEEYWSLARFQGMLRAGLGARRRS</sequence>
<reference evidence="2" key="2">
    <citation type="journal article" date="2014" name="ISME J.">
        <title>Microbial stratification in low pH oxic and suboxic macroscopic growths along an acid mine drainage.</title>
        <authorList>
            <person name="Mendez-Garcia C."/>
            <person name="Mesa V."/>
            <person name="Sprenger R.R."/>
            <person name="Richter M."/>
            <person name="Diez M.S."/>
            <person name="Solano J."/>
            <person name="Bargiela R."/>
            <person name="Golyshina O.V."/>
            <person name="Manteca A."/>
            <person name="Ramos J.L."/>
            <person name="Gallego J.R."/>
            <person name="Llorente I."/>
            <person name="Martins Dos Santos V.A."/>
            <person name="Jensen O.N."/>
            <person name="Pelaez A.I."/>
            <person name="Sanchez J."/>
            <person name="Ferrer M."/>
        </authorList>
    </citation>
    <scope>NUCLEOTIDE SEQUENCE</scope>
</reference>